<keyword evidence="2" id="KW-1185">Reference proteome</keyword>
<evidence type="ECO:0000313" key="2">
    <source>
        <dbReference type="Proteomes" id="UP001141422"/>
    </source>
</evidence>
<dbReference type="RefSeq" id="WP_268925375.1">
    <property type="nucleotide sequence ID" value="NZ_JAPTGB010000017.1"/>
</dbReference>
<evidence type="ECO:0000313" key="1">
    <source>
        <dbReference type="EMBL" id="MCZ0861186.1"/>
    </source>
</evidence>
<proteinExistence type="predicted"/>
<dbReference type="EMBL" id="JAPTGB010000017">
    <property type="protein sequence ID" value="MCZ0861186.1"/>
    <property type="molecule type" value="Genomic_DNA"/>
</dbReference>
<protein>
    <submittedName>
        <fullName evidence="1">Uncharacterized protein</fullName>
    </submittedName>
</protein>
<gene>
    <name evidence="1" type="ORF">O0S10_08130</name>
</gene>
<dbReference type="Proteomes" id="UP001141422">
    <property type="component" value="Unassembled WGS sequence"/>
</dbReference>
<organism evidence="1 2">
    <name type="scientific">Methanocorpusculum petauri</name>
    <dbReference type="NCBI Taxonomy" id="3002863"/>
    <lineage>
        <taxon>Archaea</taxon>
        <taxon>Methanobacteriati</taxon>
        <taxon>Methanobacteriota</taxon>
        <taxon>Stenosarchaea group</taxon>
        <taxon>Methanomicrobia</taxon>
        <taxon>Methanomicrobiales</taxon>
        <taxon>Methanocorpusculaceae</taxon>
        <taxon>Methanocorpusculum</taxon>
    </lineage>
</organism>
<name>A0ABT4IHG1_9EURY</name>
<sequence>MTIQWYLSWFADDRILAETSDGKSKRYALTEEACSVYERIAREKEK</sequence>
<accession>A0ABT4IHG1</accession>
<reference evidence="1" key="1">
    <citation type="submission" date="2022-12" db="EMBL/GenBank/DDBJ databases">
        <title>Isolation and characterisation of novel Methanocorpusculum spp. from native Australian herbivores indicates the genus is ancestrally host-associated.</title>
        <authorList>
            <person name="Volmer J.G."/>
            <person name="Soo R.M."/>
            <person name="Evans P.N."/>
            <person name="Hoedt E.C."/>
            <person name="Astorga Alsina A.L."/>
            <person name="Woodcroft B.J."/>
            <person name="Tyson G.W."/>
            <person name="Hugenholtz P."/>
            <person name="Morrison M."/>
        </authorList>
    </citation>
    <scope>NUCLEOTIDE SEQUENCE</scope>
    <source>
        <strain evidence="1">MG</strain>
    </source>
</reference>
<comment type="caution">
    <text evidence="1">The sequence shown here is derived from an EMBL/GenBank/DDBJ whole genome shotgun (WGS) entry which is preliminary data.</text>
</comment>